<evidence type="ECO:0008006" key="3">
    <source>
        <dbReference type="Google" id="ProtNLM"/>
    </source>
</evidence>
<dbReference type="Proteomes" id="UP000005839">
    <property type="component" value="Unassembled WGS sequence"/>
</dbReference>
<dbReference type="Pfam" id="PF13241">
    <property type="entry name" value="NAD_binding_7"/>
    <property type="match status" value="1"/>
</dbReference>
<evidence type="ECO:0000313" key="2">
    <source>
        <dbReference type="Proteomes" id="UP000005839"/>
    </source>
</evidence>
<comment type="caution">
    <text evidence="1">The sequence shown here is derived from an EMBL/GenBank/DDBJ whole genome shotgun (WGS) entry which is preliminary data.</text>
</comment>
<dbReference type="AlphaFoldDB" id="A9D3E2"/>
<accession>A9D3E2</accession>
<proteinExistence type="predicted"/>
<keyword evidence="2" id="KW-1185">Reference proteome</keyword>
<name>A9D3E2_9GAMM</name>
<dbReference type="STRING" id="314608.KT99_16429"/>
<protein>
    <recommendedName>
        <fullName evidence="3">Precorrin-2 dehydrogenase</fullName>
    </recommendedName>
</protein>
<evidence type="ECO:0000313" key="1">
    <source>
        <dbReference type="EMBL" id="EDQ01671.1"/>
    </source>
</evidence>
<organism evidence="1 2">
    <name type="scientific">Shewanella benthica KT99</name>
    <dbReference type="NCBI Taxonomy" id="314608"/>
    <lineage>
        <taxon>Bacteria</taxon>
        <taxon>Pseudomonadati</taxon>
        <taxon>Pseudomonadota</taxon>
        <taxon>Gammaproteobacteria</taxon>
        <taxon>Alteromonadales</taxon>
        <taxon>Shewanellaceae</taxon>
        <taxon>Shewanella</taxon>
    </lineage>
</organism>
<sequence length="165" mass="18305">MMPLILTVPPRVLVIGAGKAGLIKVRSALRYQQDVTLMSTEFSAACQGETCRQIQADFYKMTAGEMSAWGLIYLTIPWPSSLTEQAFIELLAKELMAMDKLVCVSCQPSLGNVVNPCSRRVDDYTLTLSGADMRPKNTIVLTERLARQLALMLKDNVKHEKIPTL</sequence>
<reference evidence="1 2" key="1">
    <citation type="submission" date="2007-10" db="EMBL/GenBank/DDBJ databases">
        <authorList>
            <person name="Yayanos A."/>
            <person name="Ferriera S."/>
            <person name="Johnson J."/>
            <person name="Kravitz S."/>
            <person name="Halpern A."/>
            <person name="Remington K."/>
            <person name="Beeson K."/>
            <person name="Tran B."/>
            <person name="Rogers Y.-H."/>
            <person name="Friedman R."/>
            <person name="Venter J.C."/>
        </authorList>
    </citation>
    <scope>NUCLEOTIDE SEQUENCE [LARGE SCALE GENOMIC DNA]</scope>
    <source>
        <strain evidence="1 2">KT99</strain>
    </source>
</reference>
<dbReference type="RefSeq" id="WP_005497828.1">
    <property type="nucleotide sequence ID" value="NZ_ABIC01000008.1"/>
</dbReference>
<dbReference type="Gene3D" id="3.40.50.720">
    <property type="entry name" value="NAD(P)-binding Rossmann-like Domain"/>
    <property type="match status" value="1"/>
</dbReference>
<gene>
    <name evidence="1" type="ORF">KT99_16429</name>
</gene>
<dbReference type="EMBL" id="ABIC01000008">
    <property type="protein sequence ID" value="EDQ01671.1"/>
    <property type="molecule type" value="Genomic_DNA"/>
</dbReference>